<dbReference type="PANTHER" id="PTHR43861">
    <property type="entry name" value="TRANS-ACONITATE 2-METHYLTRANSFERASE-RELATED"/>
    <property type="match status" value="1"/>
</dbReference>
<dbReference type="GO" id="GO:0008168">
    <property type="term" value="F:methyltransferase activity"/>
    <property type="evidence" value="ECO:0007669"/>
    <property type="project" value="UniProtKB-KW"/>
</dbReference>
<dbReference type="Proteomes" id="UP000503129">
    <property type="component" value="Chromosome"/>
</dbReference>
<gene>
    <name evidence="3" type="ORF">DP114_00760</name>
</gene>
<keyword evidence="1 3" id="KW-0808">Transferase</keyword>
<name>A0A856M627_9CYAN</name>
<dbReference type="Gene3D" id="3.40.50.150">
    <property type="entry name" value="Vaccinia Virus protein VP39"/>
    <property type="match status" value="2"/>
</dbReference>
<evidence type="ECO:0000313" key="4">
    <source>
        <dbReference type="Proteomes" id="UP000503129"/>
    </source>
</evidence>
<keyword evidence="4" id="KW-1185">Reference proteome</keyword>
<organism evidence="3 4">
    <name type="scientific">Brasilonema sennae CENA114</name>
    <dbReference type="NCBI Taxonomy" id="415709"/>
    <lineage>
        <taxon>Bacteria</taxon>
        <taxon>Bacillati</taxon>
        <taxon>Cyanobacteriota</taxon>
        <taxon>Cyanophyceae</taxon>
        <taxon>Nostocales</taxon>
        <taxon>Scytonemataceae</taxon>
        <taxon>Brasilonema</taxon>
        <taxon>Bromeliae group (in: Brasilonema)</taxon>
    </lineage>
</organism>
<evidence type="ECO:0000313" key="3">
    <source>
        <dbReference type="EMBL" id="QDL06633.1"/>
    </source>
</evidence>
<keyword evidence="3" id="KW-0489">Methyltransferase</keyword>
<dbReference type="SUPFAM" id="SSF53335">
    <property type="entry name" value="S-adenosyl-L-methionine-dependent methyltransferases"/>
    <property type="match status" value="2"/>
</dbReference>
<dbReference type="GO" id="GO:0032259">
    <property type="term" value="P:methylation"/>
    <property type="evidence" value="ECO:0007669"/>
    <property type="project" value="UniProtKB-KW"/>
</dbReference>
<dbReference type="AlphaFoldDB" id="A0A856M627"/>
<protein>
    <submittedName>
        <fullName evidence="3">Methyltransferase</fullName>
    </submittedName>
</protein>
<dbReference type="Pfam" id="PF13649">
    <property type="entry name" value="Methyltransf_25"/>
    <property type="match status" value="1"/>
</dbReference>
<dbReference type="CDD" id="cd02440">
    <property type="entry name" value="AdoMet_MTases"/>
    <property type="match status" value="1"/>
</dbReference>
<dbReference type="InterPro" id="IPR029063">
    <property type="entry name" value="SAM-dependent_MTases_sf"/>
</dbReference>
<evidence type="ECO:0000256" key="1">
    <source>
        <dbReference type="ARBA" id="ARBA00022679"/>
    </source>
</evidence>
<evidence type="ECO:0000259" key="2">
    <source>
        <dbReference type="Pfam" id="PF13649"/>
    </source>
</evidence>
<dbReference type="RefSeq" id="WP_171975190.1">
    <property type="nucleotide sequence ID" value="NZ_CAWOXK010000001.1"/>
</dbReference>
<dbReference type="KEGG" id="bsen:DP114_00760"/>
<feature type="domain" description="Methyltransferase" evidence="2">
    <location>
        <begin position="262"/>
        <end position="358"/>
    </location>
</feature>
<dbReference type="InterPro" id="IPR041698">
    <property type="entry name" value="Methyltransf_25"/>
</dbReference>
<accession>A0A856M627</accession>
<sequence length="614" mass="70432">MFDEIIQQAHKREYNFTNTANPDDPLAHLFSDWVDYYGLKWAIAHVLKPTSILEIGVRFGYSAAAFLHGHPSAHYVGIDLDTDSYGGVKGAINWAKKITHEFATEYIVADTQAMKRFPGNIYDLIHIDGQQDGDSSFHDLELATKQGRYVLVDGYLWTRQNFMAVSDFLFRYADILDWYGVIPGYAGELLIKVSDNYLNQNIKYNDHSDNSSLRIRQTYTTEYYTQDCGGFDVYKKNQGKKLEDSRLKAVATIASLKQPGRVLDLGCGRGELSFYFAHQGSKVTAIDYSQNAIELAKKCFDGEESLQANVEFICDDVCHIPLSGKYDLAIASDVIEHLSSEEVDKLYQKIAYHLKSDGLFVAHTFPNLWYYKYEYQRKRKIAASVGAYLPPEPRSRYELLMHINEQSPRVFKKQLNQYFKYVDLWFGHTDDPGGSLVRRFSRREICAAPSLFAIASHRQIDQEELKSKLQIPVLPPVPAGKLKIFVKNCPTEVKVNSEFEIQLEIENQSQFSFHSYGSHPVHIAYHWMDNLANNYIIFDGERTKIFPPLYKSQPRFFKSLLGQVTTERYTAKIKALPQKGSYILRVTLVQEGVRWFDALPTQLMEDILIEIMSS</sequence>
<dbReference type="EMBL" id="CP030118">
    <property type="protein sequence ID" value="QDL06633.1"/>
    <property type="molecule type" value="Genomic_DNA"/>
</dbReference>
<reference evidence="3 4" key="1">
    <citation type="submission" date="2018-06" db="EMBL/GenBank/DDBJ databases">
        <title>Comparative genomics of Brasilonema spp. strains.</title>
        <authorList>
            <person name="Alvarenga D.O."/>
            <person name="Fiore M.F."/>
            <person name="Varani A.M."/>
        </authorList>
    </citation>
    <scope>NUCLEOTIDE SEQUENCE [LARGE SCALE GENOMIC DNA]</scope>
    <source>
        <strain evidence="3 4">CENA114</strain>
    </source>
</reference>
<proteinExistence type="predicted"/>